<feature type="region of interest" description="Disordered" evidence="4">
    <location>
        <begin position="1"/>
        <end position="28"/>
    </location>
</feature>
<feature type="domain" description="TRIM8/14/16/25/29/45/65 coiled-coil region" evidence="5">
    <location>
        <begin position="34"/>
        <end position="174"/>
    </location>
</feature>
<proteinExistence type="predicted"/>
<protein>
    <recommendedName>
        <fullName evidence="5">TRIM8/14/16/25/29/45/65 coiled-coil region domain-containing protein</fullName>
    </recommendedName>
</protein>
<evidence type="ECO:0000256" key="4">
    <source>
        <dbReference type="SAM" id="MobiDB-lite"/>
    </source>
</evidence>
<sequence length="221" mass="25645">MDEHKGHDTVSAAAERQEKQKQFVKKTQRYRQGLQEKEKQLQKLQKKIKAVKCCVDAAVDENQKAHDEFVQMADKRRCAVEQLIRSQEKAAMSRGEALVDRLEKEICELRKGEEEIKKLSLIEDHIYFLQTAHSIFDPKEPDVSNDFNLLLHTPFDFVTKAISDLRDKMTTMVKSTAEMFETIQIDRDPQTRQEFLLYSCHLSLDPNTAFENLLLSEGNSK</sequence>
<dbReference type="Proteomes" id="UP001187415">
    <property type="component" value="Unassembled WGS sequence"/>
</dbReference>
<keyword evidence="1" id="KW-0479">Metal-binding</keyword>
<evidence type="ECO:0000256" key="1">
    <source>
        <dbReference type="ARBA" id="ARBA00022723"/>
    </source>
</evidence>
<dbReference type="PANTHER" id="PTHR25465:SF5">
    <property type="entry name" value="E3 UBIQUITIN_ISG15 LIGASE TRIM25-RELATED"/>
    <property type="match status" value="1"/>
</dbReference>
<accession>A0AA88MRY9</accession>
<gene>
    <name evidence="6" type="ORF">Q5P01_012224</name>
</gene>
<evidence type="ECO:0000313" key="6">
    <source>
        <dbReference type="EMBL" id="KAK2842024.1"/>
    </source>
</evidence>
<evidence type="ECO:0000313" key="7">
    <source>
        <dbReference type="Proteomes" id="UP001187415"/>
    </source>
</evidence>
<evidence type="ECO:0000259" key="5">
    <source>
        <dbReference type="Pfam" id="PF25600"/>
    </source>
</evidence>
<evidence type="ECO:0000256" key="2">
    <source>
        <dbReference type="ARBA" id="ARBA00022771"/>
    </source>
</evidence>
<dbReference type="GO" id="GO:0008270">
    <property type="term" value="F:zinc ion binding"/>
    <property type="evidence" value="ECO:0007669"/>
    <property type="project" value="UniProtKB-KW"/>
</dbReference>
<dbReference type="EMBL" id="JAUPFM010000009">
    <property type="protein sequence ID" value="KAK2842024.1"/>
    <property type="molecule type" value="Genomic_DNA"/>
</dbReference>
<dbReference type="Pfam" id="PF25600">
    <property type="entry name" value="TRIM_CC"/>
    <property type="match status" value="1"/>
</dbReference>
<comment type="caution">
    <text evidence="6">The sequence shown here is derived from an EMBL/GenBank/DDBJ whole genome shotgun (WGS) entry which is preliminary data.</text>
</comment>
<name>A0AA88MRY9_CHASR</name>
<keyword evidence="3" id="KW-0862">Zinc</keyword>
<evidence type="ECO:0000256" key="3">
    <source>
        <dbReference type="ARBA" id="ARBA00022833"/>
    </source>
</evidence>
<dbReference type="InterPro" id="IPR058030">
    <property type="entry name" value="TRIM8/14/16/25/29/45/65_CC"/>
</dbReference>
<dbReference type="PANTHER" id="PTHR25465">
    <property type="entry name" value="B-BOX DOMAIN CONTAINING"/>
    <property type="match status" value="1"/>
</dbReference>
<keyword evidence="2" id="KW-0863">Zinc-finger</keyword>
<keyword evidence="7" id="KW-1185">Reference proteome</keyword>
<reference evidence="6" key="1">
    <citation type="submission" date="2023-07" db="EMBL/GenBank/DDBJ databases">
        <title>Chromosome-level Genome Assembly of Striped Snakehead (Channa striata).</title>
        <authorList>
            <person name="Liu H."/>
        </authorList>
    </citation>
    <scope>NUCLEOTIDE SEQUENCE</scope>
    <source>
        <strain evidence="6">Gz</strain>
        <tissue evidence="6">Muscle</tissue>
    </source>
</reference>
<dbReference type="AlphaFoldDB" id="A0AA88MRY9"/>
<organism evidence="6 7">
    <name type="scientific">Channa striata</name>
    <name type="common">Snakehead murrel</name>
    <name type="synonym">Ophicephalus striatus</name>
    <dbReference type="NCBI Taxonomy" id="64152"/>
    <lineage>
        <taxon>Eukaryota</taxon>
        <taxon>Metazoa</taxon>
        <taxon>Chordata</taxon>
        <taxon>Craniata</taxon>
        <taxon>Vertebrata</taxon>
        <taxon>Euteleostomi</taxon>
        <taxon>Actinopterygii</taxon>
        <taxon>Neopterygii</taxon>
        <taxon>Teleostei</taxon>
        <taxon>Neoteleostei</taxon>
        <taxon>Acanthomorphata</taxon>
        <taxon>Anabantaria</taxon>
        <taxon>Anabantiformes</taxon>
        <taxon>Channoidei</taxon>
        <taxon>Channidae</taxon>
        <taxon>Channa</taxon>
    </lineage>
</organism>
<dbReference type="InterPro" id="IPR051051">
    <property type="entry name" value="E3_ubiq-ligase_TRIM/RNF"/>
</dbReference>